<protein>
    <recommendedName>
        <fullName evidence="4">MYND-type domain-containing protein</fullName>
    </recommendedName>
</protein>
<dbReference type="Gene3D" id="1.25.40.20">
    <property type="entry name" value="Ankyrin repeat-containing domain"/>
    <property type="match status" value="1"/>
</dbReference>
<evidence type="ECO:0000313" key="6">
    <source>
        <dbReference type="Proteomes" id="UP000076532"/>
    </source>
</evidence>
<dbReference type="InterPro" id="IPR036770">
    <property type="entry name" value="Ankyrin_rpt-contain_sf"/>
</dbReference>
<dbReference type="Gene3D" id="6.10.140.2220">
    <property type="match status" value="1"/>
</dbReference>
<dbReference type="InterPro" id="IPR002893">
    <property type="entry name" value="Znf_MYND"/>
</dbReference>
<keyword evidence="6" id="KW-1185">Reference proteome</keyword>
<evidence type="ECO:0000313" key="5">
    <source>
        <dbReference type="EMBL" id="KZP10483.1"/>
    </source>
</evidence>
<evidence type="ECO:0000259" key="4">
    <source>
        <dbReference type="Pfam" id="PF01753"/>
    </source>
</evidence>
<dbReference type="OrthoDB" id="432970at2759"/>
<gene>
    <name evidence="5" type="ORF">FIBSPDRAFT_872571</name>
</gene>
<keyword evidence="3" id="KW-0862">Zinc</keyword>
<dbReference type="EMBL" id="KV417679">
    <property type="protein sequence ID" value="KZP10483.1"/>
    <property type="molecule type" value="Genomic_DNA"/>
</dbReference>
<accession>A0A165ZDW5</accession>
<evidence type="ECO:0000256" key="2">
    <source>
        <dbReference type="ARBA" id="ARBA00022771"/>
    </source>
</evidence>
<evidence type="ECO:0000256" key="3">
    <source>
        <dbReference type="ARBA" id="ARBA00022833"/>
    </source>
</evidence>
<evidence type="ECO:0000256" key="1">
    <source>
        <dbReference type="ARBA" id="ARBA00022723"/>
    </source>
</evidence>
<dbReference type="SUPFAM" id="SSF144232">
    <property type="entry name" value="HIT/MYND zinc finger-like"/>
    <property type="match status" value="1"/>
</dbReference>
<dbReference type="AlphaFoldDB" id="A0A165ZDW5"/>
<dbReference type="Proteomes" id="UP000076532">
    <property type="component" value="Unassembled WGS sequence"/>
</dbReference>
<proteinExistence type="predicted"/>
<keyword evidence="2" id="KW-0863">Zinc-finger</keyword>
<dbReference type="Pfam" id="PF01753">
    <property type="entry name" value="zf-MYND"/>
    <property type="match status" value="1"/>
</dbReference>
<sequence length="277" mass="30195">MHCTSLELIPSDHFDDLAFNIATGDLAAVQADFDARVKRLAGDDGAADDAAARTSAAQEIAELTWGPTGVRVYNLIGLGLLLFDDMREKQLAVARWLSTAAAVPVDGADLSGSTALFHAISTHPAFEPDLAQIMYDAGADVNRRNRYGATAAHEICMIADSSREGVRKMEGALRWFVTHGGNVDVKDSDRCTPRSVLGMTTAMMGSSDRSRVLKVVEDEDKRRKGRKDACCVCCGREDLRLLRCGRCRKAGYCEPSTGRLCQKVDWPRHKVAECKTT</sequence>
<organism evidence="5 6">
    <name type="scientific">Athelia psychrophila</name>
    <dbReference type="NCBI Taxonomy" id="1759441"/>
    <lineage>
        <taxon>Eukaryota</taxon>
        <taxon>Fungi</taxon>
        <taxon>Dikarya</taxon>
        <taxon>Basidiomycota</taxon>
        <taxon>Agaricomycotina</taxon>
        <taxon>Agaricomycetes</taxon>
        <taxon>Agaricomycetidae</taxon>
        <taxon>Atheliales</taxon>
        <taxon>Atheliaceae</taxon>
        <taxon>Athelia</taxon>
    </lineage>
</organism>
<feature type="domain" description="MYND-type" evidence="4">
    <location>
        <begin position="231"/>
        <end position="271"/>
    </location>
</feature>
<reference evidence="5 6" key="1">
    <citation type="journal article" date="2016" name="Mol. Biol. Evol.">
        <title>Comparative Genomics of Early-Diverging Mushroom-Forming Fungi Provides Insights into the Origins of Lignocellulose Decay Capabilities.</title>
        <authorList>
            <person name="Nagy L.G."/>
            <person name="Riley R."/>
            <person name="Tritt A."/>
            <person name="Adam C."/>
            <person name="Daum C."/>
            <person name="Floudas D."/>
            <person name="Sun H."/>
            <person name="Yadav J.S."/>
            <person name="Pangilinan J."/>
            <person name="Larsson K.H."/>
            <person name="Matsuura K."/>
            <person name="Barry K."/>
            <person name="Labutti K."/>
            <person name="Kuo R."/>
            <person name="Ohm R.A."/>
            <person name="Bhattacharya S.S."/>
            <person name="Shirouzu T."/>
            <person name="Yoshinaga Y."/>
            <person name="Martin F.M."/>
            <person name="Grigoriev I.V."/>
            <person name="Hibbett D.S."/>
        </authorList>
    </citation>
    <scope>NUCLEOTIDE SEQUENCE [LARGE SCALE GENOMIC DNA]</scope>
    <source>
        <strain evidence="5 6">CBS 109695</strain>
    </source>
</reference>
<dbReference type="SUPFAM" id="SSF48403">
    <property type="entry name" value="Ankyrin repeat"/>
    <property type="match status" value="1"/>
</dbReference>
<name>A0A165ZDW5_9AGAM</name>
<keyword evidence="1" id="KW-0479">Metal-binding</keyword>
<dbReference type="STRING" id="436010.A0A165ZDW5"/>
<dbReference type="GO" id="GO:0008270">
    <property type="term" value="F:zinc ion binding"/>
    <property type="evidence" value="ECO:0007669"/>
    <property type="project" value="UniProtKB-KW"/>
</dbReference>